<dbReference type="PANTHER" id="PTHR32071">
    <property type="entry name" value="TRANSCRIPTIONAL REGULATORY PROTEIN"/>
    <property type="match status" value="1"/>
</dbReference>
<dbReference type="PRINTS" id="PR01590">
    <property type="entry name" value="HTHFIS"/>
</dbReference>
<dbReference type="AlphaFoldDB" id="A0A2S5KNF4"/>
<dbReference type="Pfam" id="PF25601">
    <property type="entry name" value="AAA_lid_14"/>
    <property type="match status" value="1"/>
</dbReference>
<dbReference type="SMART" id="SM00448">
    <property type="entry name" value="REC"/>
    <property type="match status" value="1"/>
</dbReference>
<evidence type="ECO:0000259" key="8">
    <source>
        <dbReference type="PROSITE" id="PS50110"/>
    </source>
</evidence>
<dbReference type="Gene3D" id="3.40.50.2300">
    <property type="match status" value="1"/>
</dbReference>
<feature type="domain" description="Sigma-54 factor interaction" evidence="7">
    <location>
        <begin position="143"/>
        <end position="373"/>
    </location>
</feature>
<name>A0A2S5KNF4_9PROT</name>
<keyword evidence="2" id="KW-0067">ATP-binding</keyword>
<keyword evidence="1" id="KW-0547">Nucleotide-binding</keyword>
<accession>A0A2S5KNF4</accession>
<dbReference type="InterPro" id="IPR025944">
    <property type="entry name" value="Sigma_54_int_dom_CS"/>
</dbReference>
<dbReference type="GO" id="GO:0043565">
    <property type="term" value="F:sequence-specific DNA binding"/>
    <property type="evidence" value="ECO:0007669"/>
    <property type="project" value="InterPro"/>
</dbReference>
<evidence type="ECO:0000256" key="6">
    <source>
        <dbReference type="PROSITE-ProRule" id="PRU00169"/>
    </source>
</evidence>
<dbReference type="OrthoDB" id="9804019at2"/>
<dbReference type="SUPFAM" id="SSF46689">
    <property type="entry name" value="Homeodomain-like"/>
    <property type="match status" value="1"/>
</dbReference>
<dbReference type="Pfam" id="PF02954">
    <property type="entry name" value="HTH_8"/>
    <property type="match status" value="1"/>
</dbReference>
<evidence type="ECO:0000256" key="3">
    <source>
        <dbReference type="ARBA" id="ARBA00023015"/>
    </source>
</evidence>
<dbReference type="GO" id="GO:0005524">
    <property type="term" value="F:ATP binding"/>
    <property type="evidence" value="ECO:0007669"/>
    <property type="project" value="UniProtKB-KW"/>
</dbReference>
<reference evidence="9 10" key="1">
    <citation type="submission" date="2018-02" db="EMBL/GenBank/DDBJ databases">
        <title>novel marine gammaproteobacteria from coastal saline agro ecosystem.</title>
        <authorList>
            <person name="Krishnan R."/>
            <person name="Ramesh Kumar N."/>
        </authorList>
    </citation>
    <scope>NUCLEOTIDE SEQUENCE [LARGE SCALE GENOMIC DNA]</scope>
    <source>
        <strain evidence="9 10">228</strain>
    </source>
</reference>
<dbReference type="Pfam" id="PF00072">
    <property type="entry name" value="Response_reg"/>
    <property type="match status" value="1"/>
</dbReference>
<dbReference type="Pfam" id="PF00158">
    <property type="entry name" value="Sigma54_activat"/>
    <property type="match status" value="1"/>
</dbReference>
<gene>
    <name evidence="9" type="ORF">C4K68_18845</name>
</gene>
<evidence type="ECO:0000256" key="4">
    <source>
        <dbReference type="ARBA" id="ARBA00023125"/>
    </source>
</evidence>
<dbReference type="Gene3D" id="3.40.50.300">
    <property type="entry name" value="P-loop containing nucleotide triphosphate hydrolases"/>
    <property type="match status" value="1"/>
</dbReference>
<dbReference type="PROSITE" id="PS00676">
    <property type="entry name" value="SIGMA54_INTERACT_2"/>
    <property type="match status" value="1"/>
</dbReference>
<evidence type="ECO:0000313" key="10">
    <source>
        <dbReference type="Proteomes" id="UP000238196"/>
    </source>
</evidence>
<dbReference type="PROSITE" id="PS50110">
    <property type="entry name" value="RESPONSE_REGULATORY"/>
    <property type="match status" value="1"/>
</dbReference>
<protein>
    <submittedName>
        <fullName evidence="9">Sigma-54-dependent Fis family transcriptional regulator</fullName>
    </submittedName>
</protein>
<keyword evidence="4" id="KW-0238">DNA-binding</keyword>
<dbReference type="InterPro" id="IPR002078">
    <property type="entry name" value="Sigma_54_int"/>
</dbReference>
<dbReference type="InterPro" id="IPR025943">
    <property type="entry name" value="Sigma_54_int_dom_ATP-bd_2"/>
</dbReference>
<dbReference type="InterPro" id="IPR058031">
    <property type="entry name" value="AAA_lid_NorR"/>
</dbReference>
<dbReference type="Gene3D" id="1.10.8.60">
    <property type="match status" value="1"/>
</dbReference>
<dbReference type="PANTHER" id="PTHR32071:SF117">
    <property type="entry name" value="PTS-DEPENDENT DIHYDROXYACETONE KINASE OPERON REGULATORY PROTEIN-RELATED"/>
    <property type="match status" value="1"/>
</dbReference>
<evidence type="ECO:0000256" key="5">
    <source>
        <dbReference type="ARBA" id="ARBA00023163"/>
    </source>
</evidence>
<comment type="caution">
    <text evidence="9">The sequence shown here is derived from an EMBL/GenBank/DDBJ whole genome shotgun (WGS) entry which is preliminary data.</text>
</comment>
<proteinExistence type="predicted"/>
<dbReference type="InterPro" id="IPR002197">
    <property type="entry name" value="HTH_Fis"/>
</dbReference>
<dbReference type="EMBL" id="PRLP01000068">
    <property type="protein sequence ID" value="PPC75826.1"/>
    <property type="molecule type" value="Genomic_DNA"/>
</dbReference>
<evidence type="ECO:0000256" key="1">
    <source>
        <dbReference type="ARBA" id="ARBA00022741"/>
    </source>
</evidence>
<feature type="modified residue" description="4-aspartylphosphate" evidence="6">
    <location>
        <position position="55"/>
    </location>
</feature>
<dbReference type="Gene3D" id="1.10.10.60">
    <property type="entry name" value="Homeodomain-like"/>
    <property type="match status" value="1"/>
</dbReference>
<evidence type="ECO:0000259" key="7">
    <source>
        <dbReference type="PROSITE" id="PS50045"/>
    </source>
</evidence>
<dbReference type="FunFam" id="3.40.50.300:FF:000006">
    <property type="entry name" value="DNA-binding transcriptional regulator NtrC"/>
    <property type="match status" value="1"/>
</dbReference>
<dbReference type="PROSITE" id="PS50045">
    <property type="entry name" value="SIGMA54_INTERACT_4"/>
    <property type="match status" value="1"/>
</dbReference>
<keyword evidence="3" id="KW-0805">Transcription regulation</keyword>
<dbReference type="InterPro" id="IPR011006">
    <property type="entry name" value="CheY-like_superfamily"/>
</dbReference>
<dbReference type="GO" id="GO:0006355">
    <property type="term" value="P:regulation of DNA-templated transcription"/>
    <property type="evidence" value="ECO:0007669"/>
    <property type="project" value="InterPro"/>
</dbReference>
<dbReference type="InterPro" id="IPR003593">
    <property type="entry name" value="AAA+_ATPase"/>
</dbReference>
<dbReference type="InterPro" id="IPR027417">
    <property type="entry name" value="P-loop_NTPase"/>
</dbReference>
<dbReference type="InterPro" id="IPR009057">
    <property type="entry name" value="Homeodomain-like_sf"/>
</dbReference>
<keyword evidence="5" id="KW-0804">Transcription</keyword>
<sequence>MADTILILEDESLLGAELRRHFQRQDWEVCLCSSLAEARHWLLEQQLDPLVVLSDMSLGDGNALSLLEEVRKAQRPQEWIFLTGYGSIPDSVQALRLGAFDFLEKPCDLGRLDLVVQGAARSARAQRRVELMSSSDGQGVDAFVGRSVAAERVRALLQRLLTVPFSALAITGETGTGKGLVARILHQGGLHRDGPMVEINCAALPKELLESELFGHEAGAFTGAKGRRRGLLEQASGGTLFLDELGEMDIELQAKLLKAIEDKRIRRLGGEQEIQVDVQIIAATHRNLQQRVEQGSFREDLYHRLSVFQLELPALRERLDDIQDLVWPLVHEFNLKANRRVRHIPPEVWQRLRQHHWPGNVRELRNVVERCVLLAEDERFPLEWLQLGKSHEAEPAPVMKAEVQGDALVLPLDGSMALDEMEKHIIETALMRHGNNVVATARALGTTRETLRYRLQKYHIKI</sequence>
<dbReference type="SUPFAM" id="SSF52172">
    <property type="entry name" value="CheY-like"/>
    <property type="match status" value="1"/>
</dbReference>
<evidence type="ECO:0000313" key="9">
    <source>
        <dbReference type="EMBL" id="PPC75826.1"/>
    </source>
</evidence>
<organism evidence="9 10">
    <name type="scientific">Proteobacteria bacterium 228</name>
    <dbReference type="NCBI Taxonomy" id="2083153"/>
    <lineage>
        <taxon>Bacteria</taxon>
        <taxon>Pseudomonadati</taxon>
        <taxon>Pseudomonadota</taxon>
    </lineage>
</organism>
<dbReference type="CDD" id="cd00009">
    <property type="entry name" value="AAA"/>
    <property type="match status" value="1"/>
</dbReference>
<evidence type="ECO:0000256" key="2">
    <source>
        <dbReference type="ARBA" id="ARBA00022840"/>
    </source>
</evidence>
<dbReference type="PROSITE" id="PS00688">
    <property type="entry name" value="SIGMA54_INTERACT_3"/>
    <property type="match status" value="1"/>
</dbReference>
<dbReference type="SUPFAM" id="SSF52540">
    <property type="entry name" value="P-loop containing nucleoside triphosphate hydrolases"/>
    <property type="match status" value="1"/>
</dbReference>
<dbReference type="GO" id="GO:0000160">
    <property type="term" value="P:phosphorelay signal transduction system"/>
    <property type="evidence" value="ECO:0007669"/>
    <property type="project" value="InterPro"/>
</dbReference>
<dbReference type="InterPro" id="IPR001789">
    <property type="entry name" value="Sig_transdc_resp-reg_receiver"/>
</dbReference>
<dbReference type="SMART" id="SM00382">
    <property type="entry name" value="AAA"/>
    <property type="match status" value="1"/>
</dbReference>
<feature type="domain" description="Response regulatory" evidence="8">
    <location>
        <begin position="4"/>
        <end position="120"/>
    </location>
</feature>
<dbReference type="Proteomes" id="UP000238196">
    <property type="component" value="Unassembled WGS sequence"/>
</dbReference>
<keyword evidence="6" id="KW-0597">Phosphoprotein</keyword>